<dbReference type="EMBL" id="JAGGMQ010000001">
    <property type="protein sequence ID" value="MBP2166872.1"/>
    <property type="molecule type" value="Genomic_DNA"/>
</dbReference>
<organism evidence="1 2">
    <name type="scientific">Winslowiella toletana</name>
    <dbReference type="NCBI Taxonomy" id="92490"/>
    <lineage>
        <taxon>Bacteria</taxon>
        <taxon>Pseudomonadati</taxon>
        <taxon>Pseudomonadota</taxon>
        <taxon>Gammaproteobacteria</taxon>
        <taxon>Enterobacterales</taxon>
        <taxon>Erwiniaceae</taxon>
        <taxon>Winslowiella</taxon>
    </lineage>
</organism>
<evidence type="ECO:0000313" key="2">
    <source>
        <dbReference type="Proteomes" id="UP001195624"/>
    </source>
</evidence>
<evidence type="ECO:0000313" key="1">
    <source>
        <dbReference type="EMBL" id="MBP2166872.1"/>
    </source>
</evidence>
<evidence type="ECO:0008006" key="3">
    <source>
        <dbReference type="Google" id="ProtNLM"/>
    </source>
</evidence>
<reference evidence="2" key="2">
    <citation type="submission" date="2023-07" db="EMBL/GenBank/DDBJ databases">
        <title>Genome mining of underrepresented organisms for secondary metabolites.</title>
        <authorList>
            <person name="D'Agostino P.M."/>
        </authorList>
    </citation>
    <scope>NUCLEOTIDE SEQUENCE [LARGE SCALE GENOMIC DNA]</scope>
    <source>
        <strain evidence="2">WS4403</strain>
    </source>
</reference>
<dbReference type="Proteomes" id="UP001195624">
    <property type="component" value="Unassembled WGS sequence"/>
</dbReference>
<dbReference type="RefSeq" id="WP_209499425.1">
    <property type="nucleotide sequence ID" value="NZ_JAGGMQ010000001.1"/>
</dbReference>
<dbReference type="Pfam" id="PF07377">
    <property type="entry name" value="DUF1493"/>
    <property type="match status" value="1"/>
</dbReference>
<reference evidence="1 2" key="1">
    <citation type="submission" date="2021-03" db="EMBL/GenBank/DDBJ databases">
        <authorList>
            <person name="D'Agostino P."/>
            <person name="Huntemann M."/>
            <person name="Clum A."/>
            <person name="Spunde A."/>
            <person name="Palaniappan K."/>
            <person name="Ritter S."/>
            <person name="Mikhailova N."/>
            <person name="Chen I.-M."/>
            <person name="Stamatis D."/>
            <person name="Reddy T."/>
            <person name="O'Malley R."/>
            <person name="Daum C."/>
            <person name="Shapiro N."/>
            <person name="Ivanova N."/>
            <person name="Kyrpides N."/>
            <person name="Woyke T."/>
        </authorList>
    </citation>
    <scope>NUCLEOTIDE SEQUENCE [LARGE SCALE GENOMIC DNA]</scope>
    <source>
        <strain evidence="1 2">WS4403</strain>
    </source>
</reference>
<keyword evidence="2" id="KW-1185">Reference proteome</keyword>
<sequence>MATAPEQWIYASVRPHDGAWLPDNPVLQPETDFDADLRLAEDKVLARMKDLFATFTVDRGHFSIATCYSPDPLLSQMVNPFAKPDVPVVTDFTIGMLVESARAGRWLYD</sequence>
<accession>A0ABS4P2K0</accession>
<gene>
    <name evidence="1" type="ORF">J2125_000064</name>
</gene>
<proteinExistence type="predicted"/>
<name>A0ABS4P2K0_9GAMM</name>
<protein>
    <recommendedName>
        <fullName evidence="3">DUF1493 family protein</fullName>
    </recommendedName>
</protein>
<comment type="caution">
    <text evidence="1">The sequence shown here is derived from an EMBL/GenBank/DDBJ whole genome shotgun (WGS) entry which is preliminary data.</text>
</comment>
<dbReference type="InterPro" id="IPR010862">
    <property type="entry name" value="DUF1493"/>
</dbReference>